<dbReference type="PANTHER" id="PTHR30309:SF0">
    <property type="entry name" value="GLYCEROL-3-PHOSPHATE ACYLTRANSFERASE-RELATED"/>
    <property type="match status" value="1"/>
</dbReference>
<sequence>MKGLLLIGLAYVLGAIPLAEWIKQKKRYVPHLYLSMIYLAKGMIATGAAWMIGGLMIAHMAAIAVVIGQMYSFFYSTRGEKGMMVAAGAIFILSPVIILIGAFIYLFSLLITRYLFLSTFFSTIAVILISLVVASHAMLWLVTITIGLMILFRQKKHWQRYRRGLEPPYHWRKPFS</sequence>
<evidence type="ECO:0000256" key="4">
    <source>
        <dbReference type="ARBA" id="ARBA00022692"/>
    </source>
</evidence>
<dbReference type="AlphaFoldDB" id="A0A364K1F1"/>
<keyword evidence="1" id="KW-1003">Cell membrane</keyword>
<evidence type="ECO:0000313" key="12">
    <source>
        <dbReference type="Proteomes" id="UP000251213"/>
    </source>
</evidence>
<evidence type="ECO:0000256" key="3">
    <source>
        <dbReference type="ARBA" id="ARBA00022679"/>
    </source>
</evidence>
<evidence type="ECO:0000256" key="5">
    <source>
        <dbReference type="ARBA" id="ARBA00022989"/>
    </source>
</evidence>
<feature type="transmembrane region" description="Helical" evidence="10">
    <location>
        <begin position="119"/>
        <end position="152"/>
    </location>
</feature>
<dbReference type="GO" id="GO:0005886">
    <property type="term" value="C:plasma membrane"/>
    <property type="evidence" value="ECO:0007669"/>
    <property type="project" value="InterPro"/>
</dbReference>
<name>A0A364K1F1_9BACL</name>
<keyword evidence="3" id="KW-0808">Transferase</keyword>
<evidence type="ECO:0000313" key="11">
    <source>
        <dbReference type="EMBL" id="RAL21847.1"/>
    </source>
</evidence>
<evidence type="ECO:0000256" key="9">
    <source>
        <dbReference type="ARBA" id="ARBA00023264"/>
    </source>
</evidence>
<evidence type="ECO:0000256" key="10">
    <source>
        <dbReference type="SAM" id="Phobius"/>
    </source>
</evidence>
<proteinExistence type="predicted"/>
<keyword evidence="6" id="KW-0443">Lipid metabolism</keyword>
<evidence type="ECO:0000256" key="8">
    <source>
        <dbReference type="ARBA" id="ARBA00023209"/>
    </source>
</evidence>
<keyword evidence="7 10" id="KW-0472">Membrane</keyword>
<evidence type="ECO:0000256" key="1">
    <source>
        <dbReference type="ARBA" id="ARBA00022475"/>
    </source>
</evidence>
<reference evidence="11 12" key="2">
    <citation type="submission" date="2018-06" db="EMBL/GenBank/DDBJ databases">
        <authorList>
            <person name="Zhirakovskaya E."/>
        </authorList>
    </citation>
    <scope>NUCLEOTIDE SEQUENCE [LARGE SCALE GENOMIC DNA]</scope>
    <source>
        <strain evidence="11 12">FBKL4.011</strain>
    </source>
</reference>
<accession>A0A364K1F1</accession>
<dbReference type="RefSeq" id="WP_113660059.1">
    <property type="nucleotide sequence ID" value="NZ_KZ845674.1"/>
</dbReference>
<dbReference type="Proteomes" id="UP000251213">
    <property type="component" value="Unassembled WGS sequence"/>
</dbReference>
<evidence type="ECO:0000256" key="6">
    <source>
        <dbReference type="ARBA" id="ARBA00023098"/>
    </source>
</evidence>
<keyword evidence="5 10" id="KW-1133">Transmembrane helix</keyword>
<protein>
    <submittedName>
        <fullName evidence="11">Uncharacterized protein</fullName>
    </submittedName>
</protein>
<dbReference type="PANTHER" id="PTHR30309">
    <property type="entry name" value="INNER MEMBRANE PROTEIN YGIH"/>
    <property type="match status" value="1"/>
</dbReference>
<keyword evidence="9" id="KW-1208">Phospholipid metabolism</keyword>
<dbReference type="InterPro" id="IPR003811">
    <property type="entry name" value="G3P_acylTferase_PlsY"/>
</dbReference>
<feature type="transmembrane region" description="Helical" evidence="10">
    <location>
        <begin position="83"/>
        <end position="107"/>
    </location>
</feature>
<reference evidence="11 12" key="1">
    <citation type="submission" date="2018-06" db="EMBL/GenBank/DDBJ databases">
        <title>Thermoflavimicrobium daqus sp. nov., a thermophilic microbe isolated from Moutai-flavour Daqu.</title>
        <authorList>
            <person name="Wang X."/>
            <person name="Zhou H."/>
        </authorList>
    </citation>
    <scope>NUCLEOTIDE SEQUENCE [LARGE SCALE GENOMIC DNA]</scope>
    <source>
        <strain evidence="11 12">FBKL4.011</strain>
    </source>
</reference>
<dbReference type="GO" id="GO:0043772">
    <property type="term" value="F:acyl-phosphate glycerol-3-phosphate acyltransferase activity"/>
    <property type="evidence" value="ECO:0007669"/>
    <property type="project" value="InterPro"/>
</dbReference>
<gene>
    <name evidence="11" type="ORF">DL897_15635</name>
</gene>
<keyword evidence="4 10" id="KW-0812">Transmembrane</keyword>
<evidence type="ECO:0000256" key="7">
    <source>
        <dbReference type="ARBA" id="ARBA00023136"/>
    </source>
</evidence>
<evidence type="ECO:0000256" key="2">
    <source>
        <dbReference type="ARBA" id="ARBA00022516"/>
    </source>
</evidence>
<organism evidence="11 12">
    <name type="scientific">Thermoflavimicrobium daqui</name>
    <dbReference type="NCBI Taxonomy" id="2137476"/>
    <lineage>
        <taxon>Bacteria</taxon>
        <taxon>Bacillati</taxon>
        <taxon>Bacillota</taxon>
        <taxon>Bacilli</taxon>
        <taxon>Bacillales</taxon>
        <taxon>Thermoactinomycetaceae</taxon>
        <taxon>Thermoflavimicrobium</taxon>
    </lineage>
</organism>
<keyword evidence="8" id="KW-0594">Phospholipid biosynthesis</keyword>
<dbReference type="EMBL" id="QJKK01000012">
    <property type="protein sequence ID" value="RAL21847.1"/>
    <property type="molecule type" value="Genomic_DNA"/>
</dbReference>
<dbReference type="Pfam" id="PF02660">
    <property type="entry name" value="G3P_acyltransf"/>
    <property type="match status" value="1"/>
</dbReference>
<dbReference type="OrthoDB" id="2987548at2"/>
<dbReference type="SMART" id="SM01207">
    <property type="entry name" value="G3P_acyltransf"/>
    <property type="match status" value="1"/>
</dbReference>
<comment type="caution">
    <text evidence="11">The sequence shown here is derived from an EMBL/GenBank/DDBJ whole genome shotgun (WGS) entry which is preliminary data.</text>
</comment>
<keyword evidence="2" id="KW-0444">Lipid biosynthesis</keyword>
<feature type="transmembrane region" description="Helical" evidence="10">
    <location>
        <begin position="43"/>
        <end position="71"/>
    </location>
</feature>
<keyword evidence="12" id="KW-1185">Reference proteome</keyword>
<dbReference type="GO" id="GO:0008654">
    <property type="term" value="P:phospholipid biosynthetic process"/>
    <property type="evidence" value="ECO:0007669"/>
    <property type="project" value="UniProtKB-KW"/>
</dbReference>